<protein>
    <recommendedName>
        <fullName evidence="3">Leucine-binding protein domain-containing protein</fullName>
    </recommendedName>
</protein>
<dbReference type="Gene3D" id="3.40.50.2300">
    <property type="match status" value="2"/>
</dbReference>
<evidence type="ECO:0000256" key="2">
    <source>
        <dbReference type="ARBA" id="ARBA00022729"/>
    </source>
</evidence>
<evidence type="ECO:0000313" key="5">
    <source>
        <dbReference type="Proteomes" id="UP000541470"/>
    </source>
</evidence>
<evidence type="ECO:0000256" key="1">
    <source>
        <dbReference type="ARBA" id="ARBA00010062"/>
    </source>
</evidence>
<comment type="similarity">
    <text evidence="1">Belongs to the leucine-binding protein family.</text>
</comment>
<keyword evidence="2" id="KW-0732">Signal</keyword>
<gene>
    <name evidence="4" type="ORF">HHL25_19875</name>
</gene>
<dbReference type="SUPFAM" id="SSF53822">
    <property type="entry name" value="Periplasmic binding protein-like I"/>
    <property type="match status" value="1"/>
</dbReference>
<sequence>MQLINAISKRADNAAARVTRGLSLAGIAVLLAACQSGVDGLSEGVSKNDVKAPPSTAIEESFGEKGAEITLLLPKGGQGYYEGEARDVRDGAALGVAELGGDLVRVKVSDISGGSAAATKEIQAAKARGSILLVSYAPQDVTTAMAAIPADQRPMLVNVGRKAPVSGGKAYNFVTEELDSVVEGIKIAAVSGQKKFAVFVQQDYPTSFDTAVSSAVRSVGGTVTGVVRYNGSGSGVSDTVAKAQGLVQSSDTSLILGNTVAVLPLLSAIKASAGGRPMAFVGASGWPEATYTSPAAAGVLIVSVDRENRALIAERYNRRFGRPLSLSAAYGYDIVALAAGIVRSKGATGLTPELLTRKAGFTGVTGLFRLAPTGNVERKLTPYSIGNGKLNPLADAAKAF</sequence>
<organism evidence="4 5">
    <name type="scientific">Rhizobium terricola</name>
    <dbReference type="NCBI Taxonomy" id="2728849"/>
    <lineage>
        <taxon>Bacteria</taxon>
        <taxon>Pseudomonadati</taxon>
        <taxon>Pseudomonadota</taxon>
        <taxon>Alphaproteobacteria</taxon>
        <taxon>Hyphomicrobiales</taxon>
        <taxon>Rhizobiaceae</taxon>
        <taxon>Rhizobium/Agrobacterium group</taxon>
        <taxon>Rhizobium</taxon>
    </lineage>
</organism>
<dbReference type="InterPro" id="IPR028081">
    <property type="entry name" value="Leu-bd"/>
</dbReference>
<comment type="caution">
    <text evidence="4">The sequence shown here is derived from an EMBL/GenBank/DDBJ whole genome shotgun (WGS) entry which is preliminary data.</text>
</comment>
<dbReference type="InterPro" id="IPR028082">
    <property type="entry name" value="Peripla_BP_I"/>
</dbReference>
<dbReference type="Proteomes" id="UP000541470">
    <property type="component" value="Unassembled WGS sequence"/>
</dbReference>
<dbReference type="EMBL" id="JABBGK010000006">
    <property type="protein sequence ID" value="NML76395.1"/>
    <property type="molecule type" value="Genomic_DNA"/>
</dbReference>
<proteinExistence type="inferred from homology"/>
<dbReference type="AlphaFoldDB" id="A0A7Y0FXZ5"/>
<name>A0A7Y0FXZ5_9HYPH</name>
<keyword evidence="5" id="KW-1185">Reference proteome</keyword>
<evidence type="ECO:0000259" key="3">
    <source>
        <dbReference type="Pfam" id="PF13458"/>
    </source>
</evidence>
<dbReference type="Pfam" id="PF13458">
    <property type="entry name" value="Peripla_BP_6"/>
    <property type="match status" value="1"/>
</dbReference>
<accession>A0A7Y0FXZ5</accession>
<reference evidence="4 5" key="1">
    <citation type="submission" date="2020-04" db="EMBL/GenBank/DDBJ databases">
        <title>Rhizobium sp. S-51 isolated from soil.</title>
        <authorList>
            <person name="Dahal R.H."/>
        </authorList>
    </citation>
    <scope>NUCLEOTIDE SEQUENCE [LARGE SCALE GENOMIC DNA]</scope>
    <source>
        <strain evidence="4 5">S-51</strain>
    </source>
</reference>
<evidence type="ECO:0000313" key="4">
    <source>
        <dbReference type="EMBL" id="NML76395.1"/>
    </source>
</evidence>
<feature type="domain" description="Leucine-binding protein" evidence="3">
    <location>
        <begin position="79"/>
        <end position="384"/>
    </location>
</feature>
<dbReference type="RefSeq" id="WP_169594918.1">
    <property type="nucleotide sequence ID" value="NZ_JABBGK010000006.1"/>
</dbReference>